<feature type="transmembrane region" description="Helical" evidence="1">
    <location>
        <begin position="242"/>
        <end position="260"/>
    </location>
</feature>
<reference evidence="3" key="1">
    <citation type="journal article" date="2015" name="Nature">
        <title>Complex archaea that bridge the gap between prokaryotes and eukaryotes.</title>
        <authorList>
            <person name="Spang A."/>
            <person name="Saw J.H."/>
            <person name="Jorgensen S.L."/>
            <person name="Zaremba-Niedzwiedzka K."/>
            <person name="Martijn J."/>
            <person name="Lind A.E."/>
            <person name="van Eijk R."/>
            <person name="Schleper C."/>
            <person name="Guy L."/>
            <person name="Ettema T.J."/>
        </authorList>
    </citation>
    <scope>NUCLEOTIDE SEQUENCE</scope>
</reference>
<dbReference type="InterPro" id="IPR036259">
    <property type="entry name" value="MFS_trans_sf"/>
</dbReference>
<feature type="transmembrane region" description="Helical" evidence="1">
    <location>
        <begin position="164"/>
        <end position="182"/>
    </location>
</feature>
<feature type="transmembrane region" description="Helical" evidence="1">
    <location>
        <begin position="12"/>
        <end position="34"/>
    </location>
</feature>
<dbReference type="EMBL" id="LAZR01000991">
    <property type="protein sequence ID" value="KKN53051.1"/>
    <property type="molecule type" value="Genomic_DNA"/>
</dbReference>
<dbReference type="GO" id="GO:0022857">
    <property type="term" value="F:transmembrane transporter activity"/>
    <property type="evidence" value="ECO:0007669"/>
    <property type="project" value="InterPro"/>
</dbReference>
<protein>
    <recommendedName>
        <fullName evidence="2">Major facilitator superfamily (MFS) profile domain-containing protein</fullName>
    </recommendedName>
</protein>
<feature type="transmembrane region" description="Helical" evidence="1">
    <location>
        <begin position="213"/>
        <end position="230"/>
    </location>
</feature>
<dbReference type="PROSITE" id="PS50850">
    <property type="entry name" value="MFS"/>
    <property type="match status" value="1"/>
</dbReference>
<gene>
    <name evidence="3" type="ORF">LCGC14_0606400</name>
</gene>
<dbReference type="Pfam" id="PF07690">
    <property type="entry name" value="MFS_1"/>
    <property type="match status" value="1"/>
</dbReference>
<feature type="transmembrane region" description="Helical" evidence="1">
    <location>
        <begin position="332"/>
        <end position="354"/>
    </location>
</feature>
<dbReference type="PANTHER" id="PTHR23530">
    <property type="entry name" value="TRANSPORT PROTEIN-RELATED"/>
    <property type="match status" value="1"/>
</dbReference>
<evidence type="ECO:0000313" key="3">
    <source>
        <dbReference type="EMBL" id="KKN53051.1"/>
    </source>
</evidence>
<feature type="transmembrane region" description="Helical" evidence="1">
    <location>
        <begin position="139"/>
        <end position="158"/>
    </location>
</feature>
<dbReference type="InterPro" id="IPR053160">
    <property type="entry name" value="MFS_DHA3_Transporter"/>
</dbReference>
<dbReference type="Gene3D" id="1.20.1250.20">
    <property type="entry name" value="MFS general substrate transporter like domains"/>
    <property type="match status" value="1"/>
</dbReference>
<feature type="transmembrane region" description="Helical" evidence="1">
    <location>
        <begin position="280"/>
        <end position="312"/>
    </location>
</feature>
<organism evidence="3">
    <name type="scientific">marine sediment metagenome</name>
    <dbReference type="NCBI Taxonomy" id="412755"/>
    <lineage>
        <taxon>unclassified sequences</taxon>
        <taxon>metagenomes</taxon>
        <taxon>ecological metagenomes</taxon>
    </lineage>
</organism>
<dbReference type="AlphaFoldDB" id="A0A0F9TV87"/>
<feature type="domain" description="Major facilitator superfamily (MFS) profile" evidence="2">
    <location>
        <begin position="1"/>
        <end position="390"/>
    </location>
</feature>
<accession>A0A0F9TV87</accession>
<dbReference type="InterPro" id="IPR011701">
    <property type="entry name" value="MFS"/>
</dbReference>
<comment type="caution">
    <text evidence="3">The sequence shown here is derived from an EMBL/GenBank/DDBJ whole genome shotgun (WGS) entry which is preliminary data.</text>
</comment>
<feature type="transmembrane region" description="Helical" evidence="1">
    <location>
        <begin position="361"/>
        <end position="384"/>
    </location>
</feature>
<keyword evidence="1" id="KW-0472">Membrane</keyword>
<dbReference type="PANTHER" id="PTHR23530:SF1">
    <property type="entry name" value="PERMEASE, MAJOR FACILITATOR SUPERFAMILY-RELATED"/>
    <property type="match status" value="1"/>
</dbReference>
<evidence type="ECO:0000256" key="1">
    <source>
        <dbReference type="SAM" id="Phobius"/>
    </source>
</evidence>
<evidence type="ECO:0000259" key="2">
    <source>
        <dbReference type="PROSITE" id="PS50850"/>
    </source>
</evidence>
<keyword evidence="1" id="KW-0812">Transmembrane</keyword>
<feature type="transmembrane region" description="Helical" evidence="1">
    <location>
        <begin position="46"/>
        <end position="65"/>
    </location>
</feature>
<proteinExistence type="predicted"/>
<dbReference type="SUPFAM" id="SSF103473">
    <property type="entry name" value="MFS general substrate transporter"/>
    <property type="match status" value="1"/>
</dbReference>
<dbReference type="InterPro" id="IPR020846">
    <property type="entry name" value="MFS_dom"/>
</dbReference>
<feature type="transmembrane region" description="Helical" evidence="1">
    <location>
        <begin position="72"/>
        <end position="95"/>
    </location>
</feature>
<keyword evidence="1" id="KW-1133">Transmembrane helix</keyword>
<sequence>MREVKSNIWKIYLLQFLQGFWFVLPIFILYFKIFSLSYTQISSLEASYSIILFLVTIPCGAFSDLVNRNLSIIIGTVLVAVGMVILGIGNSYFIFLVGNSIWAIGDGFLSTARIALMYDSVKQIGQEQDYLKISGRTNIFSVISLVVSGFLGPIMFLYNPRLPWLLMAVLWALSIIVVLSLVEPDKDNIEMSLKNYVNKIRDGFKFILYEKHVFWIMMFSIAMAIPLSFFNEVVSQTYYLEIGFSISVFSIIFPVIYGVASLTASQSHRMAKFLGEQGSFIFILTIHSVGLILMGLLHTPYVLIVVIITYISRDFRWVYNDTYVNKYANSKIRATVLSVISMTMNLLLSIFYVLGGYLTDFFGIFQVLFMFGIFTAICSLILILTKPMNSAVIY</sequence>
<name>A0A0F9TV87_9ZZZZ</name>